<dbReference type="InterPro" id="IPR000120">
    <property type="entry name" value="Amidase"/>
</dbReference>
<feature type="domain" description="Amidase" evidence="1">
    <location>
        <begin position="11"/>
        <end position="426"/>
    </location>
</feature>
<keyword evidence="3" id="KW-0378">Hydrolase</keyword>
<evidence type="ECO:0000313" key="4">
    <source>
        <dbReference type="Proteomes" id="UP000257080"/>
    </source>
</evidence>
<dbReference type="RefSeq" id="WP_116418588.1">
    <property type="nucleotide sequence ID" value="NZ_NBXC01000015.1"/>
</dbReference>
<dbReference type="Proteomes" id="UP000257080">
    <property type="component" value="Unassembled WGS sequence"/>
</dbReference>
<dbReference type="NCBIfam" id="NF006043">
    <property type="entry name" value="PRK08186.1"/>
    <property type="match status" value="1"/>
</dbReference>
<protein>
    <submittedName>
        <fullName evidence="3">Allophanate hydrolase</fullName>
    </submittedName>
</protein>
<evidence type="ECO:0000259" key="1">
    <source>
        <dbReference type="Pfam" id="PF01425"/>
    </source>
</evidence>
<gene>
    <name evidence="3" type="ORF">B7R25_08760</name>
</gene>
<sequence>MTLPTSVDRVTAAYARLRALDRPEIWISIRDEQDALAEAATIDARVAAGESLPLAGTVAGVKDNIDVLGLDTTAAAPSFRYRPGRDATAVRRLRDAGSVVIGKTNLDQFATGLVGARSPFGAVRNAWDPSRISGGSSSGSAVAVALGIVDVALGTDTAGSGRVPAALNGIVGVKLTRGRIPTTGVVPACRSLDCVTVFARELGLARNTAELLTGPDGIDPLARTPDEAAQHAAGSVLPSRPRIGIPTADQLEGLAPGWAEAFRRAAARLGAAGVDVVEVDITALLKAAVLLYDGAFVAERYAAVGAHIDEHRDLIGSDLDPSVAAIVLGGAAKTAVELLHDREELDRLGSVARTALAGCDALLTPTTTWHPTLEQLAADPIGGNSRMGRYTNFANLLDMTSTSIPAGTVDGLPFGVMITAPAFHDLAVHHIAERLLQPAIDILVVGAHLTDQPLNQQLVSAGGTFSRSIRTSADYALFALDTTPPKPGLVRVVTGGTAIAGEVWTLPAAGFGTFVAALPSPMAIGKVMLEDGSAVSGFLCESVATIGTQDISGYGGWLAWLPL</sequence>
<reference evidence="3 4" key="1">
    <citation type="submission" date="2017-04" db="EMBL/GenBank/DDBJ databases">
        <title>Comparative genome analysis of Subtercola boreus.</title>
        <authorList>
            <person name="Cho Y.-J."/>
            <person name="Cho A."/>
            <person name="Kim O.-S."/>
            <person name="Lee J.-I."/>
        </authorList>
    </citation>
    <scope>NUCLEOTIDE SEQUENCE [LARGE SCALE GENOMIC DNA]</scope>
    <source>
        <strain evidence="3 4">P28004</strain>
    </source>
</reference>
<evidence type="ECO:0000313" key="3">
    <source>
        <dbReference type="EMBL" id="RFA27138.1"/>
    </source>
</evidence>
<proteinExistence type="predicted"/>
<dbReference type="InterPro" id="IPR036928">
    <property type="entry name" value="AS_sf"/>
</dbReference>
<feature type="domain" description="Allophanate hydrolase C-terminal" evidence="2">
    <location>
        <begin position="441"/>
        <end position="561"/>
    </location>
</feature>
<evidence type="ECO:0000259" key="2">
    <source>
        <dbReference type="Pfam" id="PF21986"/>
    </source>
</evidence>
<name>A0A3E0WD04_9MICO</name>
<dbReference type="InterPro" id="IPR053844">
    <property type="entry name" value="AH_C"/>
</dbReference>
<dbReference type="Gene3D" id="1.20.58.1700">
    <property type="match status" value="1"/>
</dbReference>
<accession>A0A3E0WD04</accession>
<dbReference type="Gene3D" id="3.10.490.10">
    <property type="entry name" value="Gamma-glutamyl cyclotransferase-like"/>
    <property type="match status" value="1"/>
</dbReference>
<dbReference type="PANTHER" id="PTHR11895:SF169">
    <property type="entry name" value="GLUTAMYL-TRNA(GLN) AMIDOTRANSFERASE"/>
    <property type="match status" value="1"/>
</dbReference>
<dbReference type="EMBL" id="NBXE01000020">
    <property type="protein sequence ID" value="RFA27138.1"/>
    <property type="molecule type" value="Genomic_DNA"/>
</dbReference>
<dbReference type="SUPFAM" id="SSF75304">
    <property type="entry name" value="Amidase signature (AS) enzymes"/>
    <property type="match status" value="1"/>
</dbReference>
<dbReference type="Pfam" id="PF01425">
    <property type="entry name" value="Amidase"/>
    <property type="match status" value="1"/>
</dbReference>
<organism evidence="3 4">
    <name type="scientific">Subtercola boreus</name>
    <dbReference type="NCBI Taxonomy" id="120213"/>
    <lineage>
        <taxon>Bacteria</taxon>
        <taxon>Bacillati</taxon>
        <taxon>Actinomycetota</taxon>
        <taxon>Actinomycetes</taxon>
        <taxon>Micrococcales</taxon>
        <taxon>Microbacteriaceae</taxon>
        <taxon>Subtercola</taxon>
    </lineage>
</organism>
<dbReference type="Pfam" id="PF21986">
    <property type="entry name" value="AH_C"/>
    <property type="match status" value="1"/>
</dbReference>
<dbReference type="AlphaFoldDB" id="A0A3E0WD04"/>
<dbReference type="GO" id="GO:0016787">
    <property type="term" value="F:hydrolase activity"/>
    <property type="evidence" value="ECO:0007669"/>
    <property type="project" value="UniProtKB-KW"/>
</dbReference>
<dbReference type="OrthoDB" id="182039at2"/>
<dbReference type="PANTHER" id="PTHR11895">
    <property type="entry name" value="TRANSAMIDASE"/>
    <property type="match status" value="1"/>
</dbReference>
<dbReference type="InterPro" id="IPR023631">
    <property type="entry name" value="Amidase_dom"/>
</dbReference>
<comment type="caution">
    <text evidence="3">The sequence shown here is derived from an EMBL/GenBank/DDBJ whole genome shotgun (WGS) entry which is preliminary data.</text>
</comment>
<dbReference type="Gene3D" id="3.90.1300.10">
    <property type="entry name" value="Amidase signature (AS) domain"/>
    <property type="match status" value="1"/>
</dbReference>